<dbReference type="Pfam" id="PF12796">
    <property type="entry name" value="Ank_2"/>
    <property type="match status" value="1"/>
</dbReference>
<evidence type="ECO:0000256" key="3">
    <source>
        <dbReference type="PROSITE-ProRule" id="PRU00023"/>
    </source>
</evidence>
<feature type="compositionally biased region" description="Low complexity" evidence="5">
    <location>
        <begin position="214"/>
        <end position="226"/>
    </location>
</feature>
<dbReference type="PROSITE" id="PS51299">
    <property type="entry name" value="HTH_APSES"/>
    <property type="match status" value="1"/>
</dbReference>
<dbReference type="InterPro" id="IPR051642">
    <property type="entry name" value="SWI6-like"/>
</dbReference>
<dbReference type="Pfam" id="PF00023">
    <property type="entry name" value="Ank"/>
    <property type="match status" value="1"/>
</dbReference>
<dbReference type="InterPro" id="IPR003163">
    <property type="entry name" value="Tscrpt_reg_HTH_APSES-type"/>
</dbReference>
<evidence type="ECO:0000256" key="1">
    <source>
        <dbReference type="ARBA" id="ARBA00022737"/>
    </source>
</evidence>
<dbReference type="PROSITE" id="PS50297">
    <property type="entry name" value="ANK_REP_REGION"/>
    <property type="match status" value="2"/>
</dbReference>
<evidence type="ECO:0000256" key="4">
    <source>
        <dbReference type="SAM" id="Coils"/>
    </source>
</evidence>
<feature type="domain" description="HTH APSES-type" evidence="6">
    <location>
        <begin position="16"/>
        <end position="124"/>
    </location>
</feature>
<dbReference type="Gene3D" id="3.10.260.10">
    <property type="entry name" value="Transcription regulator HTH, APSES-type DNA-binding domain"/>
    <property type="match status" value="1"/>
</dbReference>
<sequence length="840" mass="90579">MQGASKQPGQQTSVKIYNAVYSSVQVYECMVRGIAVMRRRADSYVNATQILKVAGVDKGRRTKILEKEILPGKHEIVQGGYGKYQGTWIPLERGRELAAQYGIATLLSPLFDFTPTQQGLGGLSNSLSGLAGLARPLSAAASYPNLSTTSYSSVPSSGQLGPAPIMPGSALRLLNQGRAQGLFTPSTSSLLARSGNPGSPGNSWIPGLLPGFPSSQSGATSSSGQTEHTRSHSLKRTHTESDVDNLRQQNGDNGQNDIQLQQHLGSLMDLMGSRPSSSTPPANGNDGPSPTKRARTDPPNPQLELNSHIQAAIQSMSRHYTSPPLTQANGTTRTENNSHASTESKGSTNGAPVTTIQGIKMATRPPYPRNSETSDFSKNPKRSAITAAICQGDNAGIIINLIKEASPSTHQDPSSSQHASGMDIIIDELGHSPLHLAASLGQLNTVKALVENGADINRGNYQGETPLIRSVLSTHNYDEQTFQTLLEILHPSIWTIDSAKRSVLHHAALTAGVKGRAPFARYYLEGVLAWIAQHDNADFRSIVDLQDENGDTALNISARVGNKGLVRTLLDVGADCSLANKLLLRPGDFGVDPELASGVKSDDVMAGLRLGPSVPLQKSQDVIAELTTMIQKLSADFSAELKAKQDAYDVSNIHVKAATRELAEQRKQIDFWKQQHGDFDRVLQRVRNVEKALSNEDVDWTGRTEANGNVVKPGSGNPAFVHRGAQSATSALDNKDFSQNLEAEPPIPTTDSLSSLIKMRRMKMFQDRIEKVLRDRVQSLQGSSAEKEYQGKRIVALCTGLPIDKVEQMLDDLLVAVESESSIVDFGRVSGFMQKVNESR</sequence>
<evidence type="ECO:0000256" key="2">
    <source>
        <dbReference type="ARBA" id="ARBA00023043"/>
    </source>
</evidence>
<dbReference type="SMART" id="SM00248">
    <property type="entry name" value="ANK"/>
    <property type="match status" value="2"/>
</dbReference>
<dbReference type="Pfam" id="PF04383">
    <property type="entry name" value="KilA-N"/>
    <property type="match status" value="1"/>
</dbReference>
<feature type="region of interest" description="Disordered" evidence="5">
    <location>
        <begin position="320"/>
        <end position="379"/>
    </location>
</feature>
<keyword evidence="8" id="KW-1185">Reference proteome</keyword>
<feature type="compositionally biased region" description="Polar residues" evidence="5">
    <location>
        <begin position="187"/>
        <end position="202"/>
    </location>
</feature>
<dbReference type="PANTHER" id="PTHR43828:SF3">
    <property type="entry name" value="CHROMO DOMAIN-CONTAINING PROTEIN"/>
    <property type="match status" value="1"/>
</dbReference>
<feature type="region of interest" description="Disordered" evidence="5">
    <location>
        <begin position="187"/>
        <end position="257"/>
    </location>
</feature>
<accession>A0A286UJ92</accession>
<evidence type="ECO:0000313" key="7">
    <source>
        <dbReference type="EMBL" id="PAV19667.1"/>
    </source>
</evidence>
<dbReference type="OrthoDB" id="6718656at2759"/>
<dbReference type="FunFam" id="3.10.260.10:FF:000001">
    <property type="entry name" value="APSES transcription factor (MbpA)"/>
    <property type="match status" value="1"/>
</dbReference>
<dbReference type="Gene3D" id="1.25.40.20">
    <property type="entry name" value="Ankyrin repeat-containing domain"/>
    <property type="match status" value="1"/>
</dbReference>
<dbReference type="PANTHER" id="PTHR43828">
    <property type="entry name" value="ASPARAGINASE"/>
    <property type="match status" value="1"/>
</dbReference>
<dbReference type="InParanoid" id="A0A286UJ92"/>
<dbReference type="InterPro" id="IPR018004">
    <property type="entry name" value="KilA/APSES_HTH"/>
</dbReference>
<feature type="compositionally biased region" description="Polar residues" evidence="5">
    <location>
        <begin position="274"/>
        <end position="288"/>
    </location>
</feature>
<feature type="region of interest" description="Disordered" evidence="5">
    <location>
        <begin position="269"/>
        <end position="303"/>
    </location>
</feature>
<dbReference type="GO" id="GO:0033309">
    <property type="term" value="C:SBF transcription complex"/>
    <property type="evidence" value="ECO:0007669"/>
    <property type="project" value="TreeGrafter"/>
</dbReference>
<dbReference type="GO" id="GO:0030907">
    <property type="term" value="C:MBF transcription complex"/>
    <property type="evidence" value="ECO:0007669"/>
    <property type="project" value="TreeGrafter"/>
</dbReference>
<gene>
    <name evidence="7" type="ORF">PNOK_0460100</name>
</gene>
<feature type="repeat" description="ANK" evidence="3">
    <location>
        <begin position="429"/>
        <end position="461"/>
    </location>
</feature>
<dbReference type="PROSITE" id="PS50088">
    <property type="entry name" value="ANK_REPEAT"/>
    <property type="match status" value="2"/>
</dbReference>
<dbReference type="InterPro" id="IPR036770">
    <property type="entry name" value="Ankyrin_rpt-contain_sf"/>
</dbReference>
<dbReference type="EMBL" id="NBII01000004">
    <property type="protein sequence ID" value="PAV19667.1"/>
    <property type="molecule type" value="Genomic_DNA"/>
</dbReference>
<dbReference type="GO" id="GO:0003677">
    <property type="term" value="F:DNA binding"/>
    <property type="evidence" value="ECO:0007669"/>
    <property type="project" value="InterPro"/>
</dbReference>
<organism evidence="7 8">
    <name type="scientific">Pyrrhoderma noxium</name>
    <dbReference type="NCBI Taxonomy" id="2282107"/>
    <lineage>
        <taxon>Eukaryota</taxon>
        <taxon>Fungi</taxon>
        <taxon>Dikarya</taxon>
        <taxon>Basidiomycota</taxon>
        <taxon>Agaricomycotina</taxon>
        <taxon>Agaricomycetes</taxon>
        <taxon>Hymenochaetales</taxon>
        <taxon>Hymenochaetaceae</taxon>
        <taxon>Pyrrhoderma</taxon>
    </lineage>
</organism>
<protein>
    <submittedName>
        <fullName evidence="7">Transcription factor</fullName>
    </submittedName>
</protein>
<reference evidence="7 8" key="1">
    <citation type="journal article" date="2017" name="Mol. Ecol.">
        <title>Comparative and population genomic landscape of Phellinus noxius: A hypervariable fungus causing root rot in trees.</title>
        <authorList>
            <person name="Chung C.L."/>
            <person name="Lee T.J."/>
            <person name="Akiba M."/>
            <person name="Lee H.H."/>
            <person name="Kuo T.H."/>
            <person name="Liu D."/>
            <person name="Ke H.M."/>
            <person name="Yokoi T."/>
            <person name="Roa M.B."/>
            <person name="Lu M.J."/>
            <person name="Chang Y.Y."/>
            <person name="Ann P.J."/>
            <person name="Tsai J.N."/>
            <person name="Chen C.Y."/>
            <person name="Tzean S.S."/>
            <person name="Ota Y."/>
            <person name="Hattori T."/>
            <person name="Sahashi N."/>
            <person name="Liou R.F."/>
            <person name="Kikuchi T."/>
            <person name="Tsai I.J."/>
        </authorList>
    </citation>
    <scope>NUCLEOTIDE SEQUENCE [LARGE SCALE GENOMIC DNA]</scope>
    <source>
        <strain evidence="7 8">FFPRI411160</strain>
    </source>
</reference>
<evidence type="ECO:0000313" key="8">
    <source>
        <dbReference type="Proteomes" id="UP000217199"/>
    </source>
</evidence>
<dbReference type="SUPFAM" id="SSF54616">
    <property type="entry name" value="DNA-binding domain of Mlu1-box binding protein MBP1"/>
    <property type="match status" value="1"/>
</dbReference>
<dbReference type="FunCoup" id="A0A286UJ92">
    <property type="interactions" value="135"/>
</dbReference>
<dbReference type="Proteomes" id="UP000217199">
    <property type="component" value="Unassembled WGS sequence"/>
</dbReference>
<dbReference type="AlphaFoldDB" id="A0A286UJ92"/>
<dbReference type="GO" id="GO:0001228">
    <property type="term" value="F:DNA-binding transcription activator activity, RNA polymerase II-specific"/>
    <property type="evidence" value="ECO:0007669"/>
    <property type="project" value="UniProtKB-ARBA"/>
</dbReference>
<name>A0A286UJ92_9AGAM</name>
<feature type="coiled-coil region" evidence="4">
    <location>
        <begin position="616"/>
        <end position="675"/>
    </location>
</feature>
<feature type="compositionally biased region" description="Polar residues" evidence="5">
    <location>
        <begin position="320"/>
        <end position="357"/>
    </location>
</feature>
<comment type="caution">
    <text evidence="7">The sequence shown here is derived from an EMBL/GenBank/DDBJ whole genome shotgun (WGS) entry which is preliminary data.</text>
</comment>
<keyword evidence="4" id="KW-0175">Coiled coil</keyword>
<dbReference type="InterPro" id="IPR002110">
    <property type="entry name" value="Ankyrin_rpt"/>
</dbReference>
<keyword evidence="1" id="KW-0677">Repeat</keyword>
<evidence type="ECO:0000256" key="5">
    <source>
        <dbReference type="SAM" id="MobiDB-lite"/>
    </source>
</evidence>
<keyword evidence="2 3" id="KW-0040">ANK repeat</keyword>
<evidence type="ECO:0000259" key="6">
    <source>
        <dbReference type="PROSITE" id="PS51299"/>
    </source>
</evidence>
<proteinExistence type="predicted"/>
<feature type="compositionally biased region" description="Low complexity" evidence="5">
    <location>
        <begin position="246"/>
        <end position="257"/>
    </location>
</feature>
<dbReference type="InterPro" id="IPR036887">
    <property type="entry name" value="HTH_APSES_sf"/>
</dbReference>
<dbReference type="SUPFAM" id="SSF48403">
    <property type="entry name" value="Ankyrin repeat"/>
    <property type="match status" value="1"/>
</dbReference>
<dbReference type="STRING" id="2282107.A0A286UJ92"/>
<dbReference type="SMART" id="SM01252">
    <property type="entry name" value="KilA-N"/>
    <property type="match status" value="1"/>
</dbReference>
<feature type="repeat" description="ANK" evidence="3">
    <location>
        <begin position="549"/>
        <end position="581"/>
    </location>
</feature>